<dbReference type="EMBL" id="JACXVP010000005">
    <property type="protein sequence ID" value="KAG5607433.1"/>
    <property type="molecule type" value="Genomic_DNA"/>
</dbReference>
<dbReference type="CDD" id="cd14733">
    <property type="entry name" value="BACK"/>
    <property type="match status" value="1"/>
</dbReference>
<dbReference type="PANTHER" id="PTHR47274">
    <property type="entry name" value="BTB/POZ DOMAIN CONTAINING PROTEIN, EXPRESSED-RELATED"/>
    <property type="match status" value="1"/>
</dbReference>
<evidence type="ECO:0000256" key="2">
    <source>
        <dbReference type="ARBA" id="ARBA00004906"/>
    </source>
</evidence>
<dbReference type="SMART" id="SM00225">
    <property type="entry name" value="BTB"/>
    <property type="match status" value="1"/>
</dbReference>
<sequence>SISSGGQRTRVISRVYDLLVNEKVENHEVLGLISSGAKELGLVVNERVKNLEVLGLVYSRGQRNRVISPMYSLMVYEKVKNHKGLTLALRRASEMKEKVNYLSSCLNAFKGQVHKDILVKPGNNGPSIAAHKSLLSANSVIFKFMLDSDACKAPPGHTITLAELSYVELHALLEFLYRGELPKEKLEKHVYTLSIAADKYEIKLLQKYCEHHMLGSLNTSNALELLEISETYKSYSHLKVEAMIFIIKNVEGIVFTPKFDAFAVENPHLAVQITRASVVTNKNKKHKV</sequence>
<dbReference type="PROSITE" id="PS50097">
    <property type="entry name" value="BTB"/>
    <property type="match status" value="1"/>
</dbReference>
<dbReference type="Pfam" id="PF00651">
    <property type="entry name" value="BTB"/>
    <property type="match status" value="1"/>
</dbReference>
<evidence type="ECO:0000259" key="3">
    <source>
        <dbReference type="PROSITE" id="PS50097"/>
    </source>
</evidence>
<proteinExistence type="predicted"/>
<comment type="function">
    <text evidence="1">May act as a substrate-specific adapter of an E3 ubiquitin-protein ligase complex (CUL3-RBX1-BTB) which mediates the ubiquitination and subsequent proteasomal degradation of target proteins.</text>
</comment>
<dbReference type="PANTHER" id="PTHR47274:SF8">
    <property type="entry name" value="BTB DOMAIN-CONTAINING PROTEIN"/>
    <property type="match status" value="1"/>
</dbReference>
<comment type="pathway">
    <text evidence="2">Protein modification; protein ubiquitination.</text>
</comment>
<dbReference type="AlphaFoldDB" id="A0A9J5Z3I7"/>
<evidence type="ECO:0000313" key="4">
    <source>
        <dbReference type="EMBL" id="KAG5607433.1"/>
    </source>
</evidence>
<feature type="domain" description="BTB" evidence="3">
    <location>
        <begin position="115"/>
        <end position="185"/>
    </location>
</feature>
<organism evidence="4 5">
    <name type="scientific">Solanum commersonii</name>
    <name type="common">Commerson's wild potato</name>
    <name type="synonym">Commerson's nightshade</name>
    <dbReference type="NCBI Taxonomy" id="4109"/>
    <lineage>
        <taxon>Eukaryota</taxon>
        <taxon>Viridiplantae</taxon>
        <taxon>Streptophyta</taxon>
        <taxon>Embryophyta</taxon>
        <taxon>Tracheophyta</taxon>
        <taxon>Spermatophyta</taxon>
        <taxon>Magnoliopsida</taxon>
        <taxon>eudicotyledons</taxon>
        <taxon>Gunneridae</taxon>
        <taxon>Pentapetalae</taxon>
        <taxon>asterids</taxon>
        <taxon>lamiids</taxon>
        <taxon>Solanales</taxon>
        <taxon>Solanaceae</taxon>
        <taxon>Solanoideae</taxon>
        <taxon>Solaneae</taxon>
        <taxon>Solanum</taxon>
    </lineage>
</organism>
<dbReference type="InterPro" id="IPR011333">
    <property type="entry name" value="SKP1/BTB/POZ_sf"/>
</dbReference>
<protein>
    <recommendedName>
        <fullName evidence="3">BTB domain-containing protein</fullName>
    </recommendedName>
</protein>
<feature type="non-terminal residue" evidence="4">
    <location>
        <position position="1"/>
    </location>
</feature>
<accession>A0A9J5Z3I7</accession>
<evidence type="ECO:0000313" key="5">
    <source>
        <dbReference type="Proteomes" id="UP000824120"/>
    </source>
</evidence>
<name>A0A9J5Z3I7_SOLCO</name>
<dbReference type="Gene3D" id="3.30.710.10">
    <property type="entry name" value="Potassium Channel Kv1.1, Chain A"/>
    <property type="match status" value="1"/>
</dbReference>
<keyword evidence="5" id="KW-1185">Reference proteome</keyword>
<dbReference type="OrthoDB" id="6359943at2759"/>
<dbReference type="InterPro" id="IPR044784">
    <property type="entry name" value="At1g01640-like"/>
</dbReference>
<gene>
    <name evidence="4" type="ORF">H5410_028925</name>
</gene>
<dbReference type="SUPFAM" id="SSF54695">
    <property type="entry name" value="POZ domain"/>
    <property type="match status" value="1"/>
</dbReference>
<comment type="caution">
    <text evidence="4">The sequence shown here is derived from an EMBL/GenBank/DDBJ whole genome shotgun (WGS) entry which is preliminary data.</text>
</comment>
<reference evidence="4 5" key="1">
    <citation type="submission" date="2020-09" db="EMBL/GenBank/DDBJ databases">
        <title>De no assembly of potato wild relative species, Solanum commersonii.</title>
        <authorList>
            <person name="Cho K."/>
        </authorList>
    </citation>
    <scope>NUCLEOTIDE SEQUENCE [LARGE SCALE GENOMIC DNA]</scope>
    <source>
        <strain evidence="4">LZ3.2</strain>
        <tissue evidence="4">Leaf</tissue>
    </source>
</reference>
<evidence type="ECO:0000256" key="1">
    <source>
        <dbReference type="ARBA" id="ARBA00002668"/>
    </source>
</evidence>
<dbReference type="Gene3D" id="1.25.40.420">
    <property type="match status" value="1"/>
</dbReference>
<dbReference type="InterPro" id="IPR000210">
    <property type="entry name" value="BTB/POZ_dom"/>
</dbReference>
<dbReference type="Proteomes" id="UP000824120">
    <property type="component" value="Chromosome 5"/>
</dbReference>